<dbReference type="Gene3D" id="3.40.1440.10">
    <property type="entry name" value="GIY-YIG endonuclease"/>
    <property type="match status" value="1"/>
</dbReference>
<dbReference type="InterPro" id="IPR035901">
    <property type="entry name" value="GIY-YIG_endonuc_sf"/>
</dbReference>
<dbReference type="AlphaFoldDB" id="A0A0G0C241"/>
<protein>
    <submittedName>
        <fullName evidence="3">Excinuclease ABC C subunit domain-containing protein</fullName>
    </submittedName>
</protein>
<dbReference type="InterPro" id="IPR000305">
    <property type="entry name" value="GIY-YIG_endonuc"/>
</dbReference>
<name>A0A0G0C241_9BACT</name>
<feature type="domain" description="GIY-YIG" evidence="2">
    <location>
        <begin position="1"/>
        <end position="78"/>
    </location>
</feature>
<evidence type="ECO:0000313" key="3">
    <source>
        <dbReference type="EMBL" id="KKP45195.1"/>
    </source>
</evidence>
<dbReference type="PATRIC" id="fig|1618566.3.peg.208"/>
<comment type="similarity">
    <text evidence="1">Belongs to the UPF0213 family.</text>
</comment>
<comment type="caution">
    <text evidence="3">The sequence shown here is derived from an EMBL/GenBank/DDBJ whole genome shotgun (WGS) entry which is preliminary data.</text>
</comment>
<dbReference type="SUPFAM" id="SSF82771">
    <property type="entry name" value="GIY-YIG endonuclease"/>
    <property type="match status" value="1"/>
</dbReference>
<organism evidence="3 4">
    <name type="scientific">Candidatus Woesebacteria bacterium GW2011_GWB1_33_22</name>
    <dbReference type="NCBI Taxonomy" id="1618566"/>
    <lineage>
        <taxon>Bacteria</taxon>
        <taxon>Candidatus Woeseibacteriota</taxon>
    </lineage>
</organism>
<dbReference type="PANTHER" id="PTHR34477:SF1">
    <property type="entry name" value="UPF0213 PROTEIN YHBQ"/>
    <property type="match status" value="1"/>
</dbReference>
<evidence type="ECO:0000313" key="4">
    <source>
        <dbReference type="Proteomes" id="UP000034778"/>
    </source>
</evidence>
<dbReference type="InterPro" id="IPR050190">
    <property type="entry name" value="UPF0213_domain"/>
</dbReference>
<accession>A0A0G0C241</accession>
<proteinExistence type="inferred from homology"/>
<dbReference type="PANTHER" id="PTHR34477">
    <property type="entry name" value="UPF0213 PROTEIN YHBQ"/>
    <property type="match status" value="1"/>
</dbReference>
<evidence type="ECO:0000259" key="2">
    <source>
        <dbReference type="PROSITE" id="PS50164"/>
    </source>
</evidence>
<evidence type="ECO:0000256" key="1">
    <source>
        <dbReference type="ARBA" id="ARBA00007435"/>
    </source>
</evidence>
<reference evidence="3 4" key="1">
    <citation type="journal article" date="2015" name="Nature">
        <title>rRNA introns, odd ribosomes, and small enigmatic genomes across a large radiation of phyla.</title>
        <authorList>
            <person name="Brown C.T."/>
            <person name="Hug L.A."/>
            <person name="Thomas B.C."/>
            <person name="Sharon I."/>
            <person name="Castelle C.J."/>
            <person name="Singh A."/>
            <person name="Wilkins M.J."/>
            <person name="Williams K.H."/>
            <person name="Banfield J.F."/>
        </authorList>
    </citation>
    <scope>NUCLEOTIDE SEQUENCE [LARGE SCALE GENOMIC DNA]</scope>
</reference>
<sequence>MYYVYLLKLNNQKIYVGFTTNLEQRFKEHISRKSPYTKKYLPIKLVSYFSFNNKKTALKFEKYLKSGSGIAFRNKHLV</sequence>
<dbReference type="PROSITE" id="PS50164">
    <property type="entry name" value="GIY_YIG"/>
    <property type="match status" value="1"/>
</dbReference>
<gene>
    <name evidence="3" type="ORF">UR35_C0002G0028</name>
</gene>
<dbReference type="Proteomes" id="UP000034778">
    <property type="component" value="Unassembled WGS sequence"/>
</dbReference>
<dbReference type="EMBL" id="LBOW01000002">
    <property type="protein sequence ID" value="KKP45195.1"/>
    <property type="molecule type" value="Genomic_DNA"/>
</dbReference>
<dbReference type="Pfam" id="PF01541">
    <property type="entry name" value="GIY-YIG"/>
    <property type="match status" value="1"/>
</dbReference>